<dbReference type="Gramene" id="KOM28371">
    <property type="protein sequence ID" value="KOM28371"/>
    <property type="gene ID" value="LR48_Vigan538s000900"/>
</dbReference>
<dbReference type="Proteomes" id="UP000053144">
    <property type="component" value="Unassembled WGS sequence"/>
</dbReference>
<organism evidence="1 2">
    <name type="scientific">Phaseolus angularis</name>
    <name type="common">Azuki bean</name>
    <name type="synonym">Vigna angularis</name>
    <dbReference type="NCBI Taxonomy" id="3914"/>
    <lineage>
        <taxon>Eukaryota</taxon>
        <taxon>Viridiplantae</taxon>
        <taxon>Streptophyta</taxon>
        <taxon>Embryophyta</taxon>
        <taxon>Tracheophyta</taxon>
        <taxon>Spermatophyta</taxon>
        <taxon>Magnoliopsida</taxon>
        <taxon>eudicotyledons</taxon>
        <taxon>Gunneridae</taxon>
        <taxon>Pentapetalae</taxon>
        <taxon>rosids</taxon>
        <taxon>fabids</taxon>
        <taxon>Fabales</taxon>
        <taxon>Fabaceae</taxon>
        <taxon>Papilionoideae</taxon>
        <taxon>50 kb inversion clade</taxon>
        <taxon>NPAAA clade</taxon>
        <taxon>indigoferoid/millettioid clade</taxon>
        <taxon>Phaseoleae</taxon>
        <taxon>Vigna</taxon>
    </lineage>
</organism>
<reference evidence="2" key="1">
    <citation type="journal article" date="2015" name="Proc. Natl. Acad. Sci. U.S.A.">
        <title>Genome sequencing of adzuki bean (Vigna angularis) provides insight into high starch and low fat accumulation and domestication.</title>
        <authorList>
            <person name="Yang K."/>
            <person name="Tian Z."/>
            <person name="Chen C."/>
            <person name="Luo L."/>
            <person name="Zhao B."/>
            <person name="Wang Z."/>
            <person name="Yu L."/>
            <person name="Li Y."/>
            <person name="Sun Y."/>
            <person name="Li W."/>
            <person name="Chen Y."/>
            <person name="Li Y."/>
            <person name="Zhang Y."/>
            <person name="Ai D."/>
            <person name="Zhao J."/>
            <person name="Shang C."/>
            <person name="Ma Y."/>
            <person name="Wu B."/>
            <person name="Wang M."/>
            <person name="Gao L."/>
            <person name="Sun D."/>
            <person name="Zhang P."/>
            <person name="Guo F."/>
            <person name="Wang W."/>
            <person name="Li Y."/>
            <person name="Wang J."/>
            <person name="Varshney R.K."/>
            <person name="Wang J."/>
            <person name="Ling H.Q."/>
            <person name="Wan P."/>
        </authorList>
    </citation>
    <scope>NUCLEOTIDE SEQUENCE</scope>
    <source>
        <strain evidence="2">cv. Jingnong 6</strain>
    </source>
</reference>
<evidence type="ECO:0000313" key="1">
    <source>
        <dbReference type="EMBL" id="KOM28371.1"/>
    </source>
</evidence>
<accession>A0A0L9TD90</accession>
<proteinExistence type="predicted"/>
<evidence type="ECO:0000313" key="2">
    <source>
        <dbReference type="Proteomes" id="UP000053144"/>
    </source>
</evidence>
<name>A0A0L9TD90_PHAAN</name>
<sequence>MLLPQISQISQKLNSLPLLVKLTLDLGSRLWWRSAGSTLRFDDASFVVWTLTEREFVALRQFEAVVVADADDVKWCWFGDLVWDWAADVVVEDVKAEKEAKGRISAAESRWRSHCGRDRGVRGRCSLRGGKRYRLSSFHGGRGSRGTLVGERINWTTEVEGREEEAHHSAVWGALKAEPRDRAGVDSDPIREKVVVGVGLKMKLGKDRSLSIANCYCKRL</sequence>
<dbReference type="EMBL" id="KQ258432">
    <property type="protein sequence ID" value="KOM28371.1"/>
    <property type="molecule type" value="Genomic_DNA"/>
</dbReference>
<dbReference type="AlphaFoldDB" id="A0A0L9TD90"/>
<gene>
    <name evidence="1" type="ORF">LR48_Vigan538s000900</name>
</gene>
<protein>
    <submittedName>
        <fullName evidence="1">Uncharacterized protein</fullName>
    </submittedName>
</protein>